<comment type="caution">
    <text evidence="1">The sequence shown here is derived from an EMBL/GenBank/DDBJ whole genome shotgun (WGS) entry which is preliminary data.</text>
</comment>
<name>A0A101JFC6_9ACTN</name>
<evidence type="ECO:0000313" key="2">
    <source>
        <dbReference type="Proteomes" id="UP000053244"/>
    </source>
</evidence>
<organism evidence="1 2">
    <name type="scientific">Actinoplanes awajinensis subsp. mycoplanecinus</name>
    <dbReference type="NCBI Taxonomy" id="135947"/>
    <lineage>
        <taxon>Bacteria</taxon>
        <taxon>Bacillati</taxon>
        <taxon>Actinomycetota</taxon>
        <taxon>Actinomycetes</taxon>
        <taxon>Micromonosporales</taxon>
        <taxon>Micromonosporaceae</taxon>
        <taxon>Actinoplanes</taxon>
    </lineage>
</organism>
<proteinExistence type="predicted"/>
<sequence length="223" mass="24477">MACTTLVCLPADTPPADAASAVAARLAAVELAATSLVRHFRASTRWRRGTLLLPQHGTAAGGPLCRLELDAMRADAHRFYWHRWQLWQSAVKGTPTARPFWMFVDRHRANPDRYDLERARADYLAQPRLAAMRVFNALPHRPFGLPTSHLEALQLGADAYSHLGWLSAVPGQSLLCPDGALLGAGGDRLDGRLSFLEQANGCLTLLDAKDVLVAAVTEPWRRP</sequence>
<dbReference type="AlphaFoldDB" id="A0A101JFC6"/>
<dbReference type="RefSeq" id="WP_067702904.1">
    <property type="nucleotide sequence ID" value="NZ_LLZH01000310.1"/>
</dbReference>
<evidence type="ECO:0000313" key="1">
    <source>
        <dbReference type="EMBL" id="KUL25828.1"/>
    </source>
</evidence>
<protein>
    <submittedName>
        <fullName evidence="1">Uncharacterized protein</fullName>
    </submittedName>
</protein>
<accession>A0A101JFC6</accession>
<gene>
    <name evidence="1" type="ORF">ADL15_39665</name>
</gene>
<keyword evidence="2" id="KW-1185">Reference proteome</keyword>
<dbReference type="OrthoDB" id="3352716at2"/>
<dbReference type="Proteomes" id="UP000053244">
    <property type="component" value="Unassembled WGS sequence"/>
</dbReference>
<dbReference type="EMBL" id="LLZH01000310">
    <property type="protein sequence ID" value="KUL25828.1"/>
    <property type="molecule type" value="Genomic_DNA"/>
</dbReference>
<reference evidence="1 2" key="1">
    <citation type="submission" date="2015-10" db="EMBL/GenBank/DDBJ databases">
        <authorList>
            <person name="Gilbert D.G."/>
        </authorList>
    </citation>
    <scope>NUCLEOTIDE SEQUENCE [LARGE SCALE GENOMIC DNA]</scope>
    <source>
        <strain evidence="1 2">NRRL B-16712</strain>
    </source>
</reference>